<dbReference type="Pfam" id="PF04303">
    <property type="entry name" value="PrpF"/>
    <property type="match status" value="1"/>
</dbReference>
<gene>
    <name evidence="3" type="ORF">RRF57_008217</name>
</gene>
<evidence type="ECO:0000256" key="1">
    <source>
        <dbReference type="ARBA" id="ARBA00007673"/>
    </source>
</evidence>
<dbReference type="AlphaFoldDB" id="A0AAN7UMI8"/>
<dbReference type="PANTHER" id="PTHR43709:SF2">
    <property type="entry name" value="DUF453 DOMAIN PROTEIN (AFU_ORTHOLOGUE AFUA_6G00360)"/>
    <property type="match status" value="1"/>
</dbReference>
<comment type="similarity">
    <text evidence="1">Belongs to the PrpF family.</text>
</comment>
<name>A0AAN7UMI8_9PEZI</name>
<dbReference type="InterPro" id="IPR007400">
    <property type="entry name" value="PrpF-like"/>
</dbReference>
<comment type="caution">
    <text evidence="3">The sequence shown here is derived from an EMBL/GenBank/DDBJ whole genome shotgun (WGS) entry which is preliminary data.</text>
</comment>
<dbReference type="SUPFAM" id="SSF54506">
    <property type="entry name" value="Diaminopimelate epimerase-like"/>
    <property type="match status" value="2"/>
</dbReference>
<dbReference type="PANTHER" id="PTHR43709">
    <property type="entry name" value="ACONITATE ISOMERASE-RELATED"/>
    <property type="match status" value="1"/>
</dbReference>
<dbReference type="Proteomes" id="UP001305414">
    <property type="component" value="Unassembled WGS sequence"/>
</dbReference>
<dbReference type="Gene3D" id="3.10.310.10">
    <property type="entry name" value="Diaminopimelate Epimerase, Chain A, domain 1"/>
    <property type="match status" value="2"/>
</dbReference>
<proteinExistence type="inferred from homology"/>
<protein>
    <submittedName>
        <fullName evidence="3">Uncharacterized protein</fullName>
    </submittedName>
</protein>
<evidence type="ECO:0000313" key="3">
    <source>
        <dbReference type="EMBL" id="KAK5632503.1"/>
    </source>
</evidence>
<evidence type="ECO:0000313" key="4">
    <source>
        <dbReference type="Proteomes" id="UP001305414"/>
    </source>
</evidence>
<keyword evidence="2" id="KW-0413">Isomerase</keyword>
<reference evidence="3 4" key="1">
    <citation type="submission" date="2023-10" db="EMBL/GenBank/DDBJ databases">
        <title>Draft genome sequence of Xylaria bambusicola isolate GMP-LS, the root and basal stem rot pathogen of sugarcane in Indonesia.</title>
        <authorList>
            <person name="Selvaraj P."/>
            <person name="Muralishankar V."/>
            <person name="Muruganantham S."/>
            <person name="Sp S."/>
            <person name="Haryani S."/>
            <person name="Lau K.J.X."/>
            <person name="Naqvi N.I."/>
        </authorList>
    </citation>
    <scope>NUCLEOTIDE SEQUENCE [LARGE SCALE GENOMIC DNA]</scope>
    <source>
        <strain evidence="3">GMP-LS</strain>
    </source>
</reference>
<keyword evidence="4" id="KW-1185">Reference proteome</keyword>
<dbReference type="GO" id="GO:0016853">
    <property type="term" value="F:isomerase activity"/>
    <property type="evidence" value="ECO:0007669"/>
    <property type="project" value="UniProtKB-KW"/>
</dbReference>
<evidence type="ECO:0000256" key="2">
    <source>
        <dbReference type="ARBA" id="ARBA00023235"/>
    </source>
</evidence>
<dbReference type="EMBL" id="JAWHQM010000025">
    <property type="protein sequence ID" value="KAK5632503.1"/>
    <property type="molecule type" value="Genomic_DNA"/>
</dbReference>
<sequence>MGGGISSLSKVCVVGESSHPDADVDYTFVSLGIDNPEVDYSSNYGNMLGAVGPYAIDASITKGEEIHSNGDENEVTVRILNTDTGKIIHSTFAVVDGEAAAYGPFEIDGVAGTASPVKLQFIRPAGSRTGKLLPTGSTMDTFNGITVTCIDAANPCVFVSAAQLGVPGDLTPQQIDDHPTLKSALESVRRAAAVKMRLTATEDEMPGSVPKIGIVAPPADPSRSNVEVHAMSVGQPHKAIAAATKLEGTNVFEVVVKGDSNHTPCQRRPRRGREILGFRGTRVCHSPSDGEATDGG</sequence>
<accession>A0AAN7UMI8</accession>
<organism evidence="3 4">
    <name type="scientific">Xylaria bambusicola</name>
    <dbReference type="NCBI Taxonomy" id="326684"/>
    <lineage>
        <taxon>Eukaryota</taxon>
        <taxon>Fungi</taxon>
        <taxon>Dikarya</taxon>
        <taxon>Ascomycota</taxon>
        <taxon>Pezizomycotina</taxon>
        <taxon>Sordariomycetes</taxon>
        <taxon>Xylariomycetidae</taxon>
        <taxon>Xylariales</taxon>
        <taxon>Xylariaceae</taxon>
        <taxon>Xylaria</taxon>
    </lineage>
</organism>